<accession>A0A379D9R6</accession>
<dbReference type="InterPro" id="IPR001763">
    <property type="entry name" value="Rhodanese-like_dom"/>
</dbReference>
<reference evidence="3 4" key="1">
    <citation type="submission" date="2018-06" db="EMBL/GenBank/DDBJ databases">
        <authorList>
            <consortium name="Pathogen Informatics"/>
            <person name="Doyle S."/>
        </authorList>
    </citation>
    <scope>NUCLEOTIDE SEQUENCE [LARGE SCALE GENOMIC DNA]</scope>
    <source>
        <strain evidence="3 4">NCTC11088</strain>
    </source>
</reference>
<dbReference type="Proteomes" id="UP000254777">
    <property type="component" value="Unassembled WGS sequence"/>
</dbReference>
<evidence type="ECO:0000313" key="3">
    <source>
        <dbReference type="EMBL" id="SUB74550.1"/>
    </source>
</evidence>
<dbReference type="InterPro" id="IPR013766">
    <property type="entry name" value="Thioredoxin_domain"/>
</dbReference>
<feature type="domain" description="Thioredoxin" evidence="2">
    <location>
        <begin position="160"/>
        <end position="311"/>
    </location>
</feature>
<evidence type="ECO:0000259" key="1">
    <source>
        <dbReference type="PROSITE" id="PS50206"/>
    </source>
</evidence>
<evidence type="ECO:0000259" key="2">
    <source>
        <dbReference type="PROSITE" id="PS51352"/>
    </source>
</evidence>
<gene>
    <name evidence="3" type="ORF">NCTC11088_00300</name>
</gene>
<dbReference type="AlphaFoldDB" id="A0A379D9R6"/>
<evidence type="ECO:0000313" key="4">
    <source>
        <dbReference type="Proteomes" id="UP000254777"/>
    </source>
</evidence>
<organism evidence="3 4">
    <name type="scientific">Peptoniphilus indolicus</name>
    <dbReference type="NCBI Taxonomy" id="33030"/>
    <lineage>
        <taxon>Bacteria</taxon>
        <taxon>Bacillati</taxon>
        <taxon>Bacillota</taxon>
        <taxon>Tissierellia</taxon>
        <taxon>Tissierellales</taxon>
        <taxon>Peptoniphilaceae</taxon>
        <taxon>Peptoniphilus</taxon>
    </lineage>
</organism>
<dbReference type="Pfam" id="PF13098">
    <property type="entry name" value="Thioredoxin_2"/>
    <property type="match status" value="1"/>
</dbReference>
<dbReference type="EMBL" id="UGTH01000001">
    <property type="protein sequence ID" value="SUB74550.1"/>
    <property type="molecule type" value="Genomic_DNA"/>
</dbReference>
<dbReference type="Gene3D" id="3.40.30.10">
    <property type="entry name" value="Glutaredoxin"/>
    <property type="match status" value="1"/>
</dbReference>
<proteinExistence type="predicted"/>
<dbReference type="PROSITE" id="PS50206">
    <property type="entry name" value="RHODANESE_3"/>
    <property type="match status" value="1"/>
</dbReference>
<dbReference type="InterPro" id="IPR012336">
    <property type="entry name" value="Thioredoxin-like_fold"/>
</dbReference>
<dbReference type="SUPFAM" id="SSF52833">
    <property type="entry name" value="Thioredoxin-like"/>
    <property type="match status" value="1"/>
</dbReference>
<feature type="domain" description="Rhodanese" evidence="1">
    <location>
        <begin position="4"/>
        <end position="28"/>
    </location>
</feature>
<dbReference type="PROSITE" id="PS51352">
    <property type="entry name" value="THIOREDOXIN_2"/>
    <property type="match status" value="1"/>
</dbReference>
<sequence>MQGKGFNNIYVMLGGMTKWLIGDKEHVSAKFEKKLSVNLKSLTTEINKVKVEVKVLDPNLNARVKSKVKIEILEDNNLKHEEDFDMNNKEVITKEFILNVADTSSFTIKATASEDGWEDGIATIPVSSRNVEFKSFDEVKESKFFIHFKQNDREKTQIKKVYGNDVTNYNARNYENEVITLKDILNKDKKTMLLFGYPGCGGCKTMMEEMSNLISKYPKFTEKYNFYVVVTSVEENTNDTIELTNKTLDEMGAGNLKEVALYDSETKIWASKLGLKTTPNILLLDEAGRIVNLSPQLSQNGLKDLFKKTFNDDIEVVNDENQAYDIYTEGGDSWPYKAKAGREVALYANENEKRKFVRWESNRPEKVTFNNPNSKKTSFIMPDIEVIIRAVYK</sequence>
<protein>
    <submittedName>
        <fullName evidence="3">AhpC/TSA family</fullName>
    </submittedName>
</protein>
<name>A0A379D9R6_9FIRM</name>
<dbReference type="InterPro" id="IPR036249">
    <property type="entry name" value="Thioredoxin-like_sf"/>
</dbReference>